<dbReference type="Pfam" id="PF18818">
    <property type="entry name" value="MPTase-PolyVal"/>
    <property type="match status" value="1"/>
</dbReference>
<evidence type="ECO:0000259" key="1">
    <source>
        <dbReference type="Pfam" id="PF08401"/>
    </source>
</evidence>
<dbReference type="EMBL" id="DWZI01000038">
    <property type="protein sequence ID" value="HJA86000.1"/>
    <property type="molecule type" value="Genomic_DNA"/>
</dbReference>
<dbReference type="InterPro" id="IPR041459">
    <property type="entry name" value="MPTase-PolyVal"/>
</dbReference>
<feature type="domain" description="Polyvalent protein metallopeptidase" evidence="2">
    <location>
        <begin position="187"/>
        <end position="297"/>
    </location>
</feature>
<evidence type="ECO:0000313" key="4">
    <source>
        <dbReference type="Proteomes" id="UP000823862"/>
    </source>
</evidence>
<dbReference type="InterPro" id="IPR013610">
    <property type="entry name" value="ArdC_N"/>
</dbReference>
<gene>
    <name evidence="3" type="ORF">H9950_07410</name>
</gene>
<evidence type="ECO:0000259" key="2">
    <source>
        <dbReference type="Pfam" id="PF18818"/>
    </source>
</evidence>
<dbReference type="Pfam" id="PF08401">
    <property type="entry name" value="ArdcN"/>
    <property type="match status" value="1"/>
</dbReference>
<comment type="caution">
    <text evidence="3">The sequence shown here is derived from an EMBL/GenBank/DDBJ whole genome shotgun (WGS) entry which is preliminary data.</text>
</comment>
<dbReference type="AlphaFoldDB" id="A0A9D2KWN2"/>
<dbReference type="Proteomes" id="UP000823862">
    <property type="component" value="Unassembled WGS sequence"/>
</dbReference>
<evidence type="ECO:0000313" key="3">
    <source>
        <dbReference type="EMBL" id="HJA86000.1"/>
    </source>
</evidence>
<organism evidence="3 4">
    <name type="scientific">Candidatus Bacteroides avicola</name>
    <dbReference type="NCBI Taxonomy" id="2838468"/>
    <lineage>
        <taxon>Bacteria</taxon>
        <taxon>Pseudomonadati</taxon>
        <taxon>Bacteroidota</taxon>
        <taxon>Bacteroidia</taxon>
        <taxon>Bacteroidales</taxon>
        <taxon>Bacteroidaceae</taxon>
        <taxon>Bacteroides</taxon>
    </lineage>
</organism>
<protein>
    <submittedName>
        <fullName evidence="3">DUF1738 domain-containing protein</fullName>
    </submittedName>
</protein>
<accession>A0A9D2KWN2</accession>
<reference evidence="3" key="2">
    <citation type="submission" date="2021-04" db="EMBL/GenBank/DDBJ databases">
        <authorList>
            <person name="Gilroy R."/>
        </authorList>
    </citation>
    <scope>NUCLEOTIDE SEQUENCE</scope>
    <source>
        <strain evidence="3">ChiHjej12B11-9795</strain>
    </source>
</reference>
<name>A0A9D2KWN2_9BACE</name>
<sequence>METAGDKALKLFADLMVEKIRQVEDNWHKPWLSTQGGGLPQNIEGRAYNGVNSFMLFLLSEKMNYSLPVYMTFMQAKDNGVNVLKGEKSFPVIYWNFSIKDKEGRKITLDQYRALSKEEQERYKVTPFMKTYNVFNVHQTNLQEIHPEKWESLKEKFQAPALKDEQGMFTMPLLDALMREQKWICPIQQQVGDKAYHVRGENGYIVIPKKGQFNSGENFYSTLLHEMAHSTGEPAYLNREKGRIFGDEKYAREELVAELTAATTGQTMGISTHIREENAMYLKNWLTGLKEDPKFIYSLLSDVGKASGMIQEVSQSMHPYLSQEERFLTAVLKHDGKELEDMKKDGFIPSEKNIERAKTNGITETGSELLASIYEIAVPPTIGAATVHKGYEPQLGL</sequence>
<dbReference type="GO" id="GO:0003697">
    <property type="term" value="F:single-stranded DNA binding"/>
    <property type="evidence" value="ECO:0007669"/>
    <property type="project" value="InterPro"/>
</dbReference>
<proteinExistence type="predicted"/>
<feature type="domain" description="N-terminal" evidence="1">
    <location>
        <begin position="10"/>
        <end position="135"/>
    </location>
</feature>
<reference evidence="3" key="1">
    <citation type="journal article" date="2021" name="PeerJ">
        <title>Extensive microbial diversity within the chicken gut microbiome revealed by metagenomics and culture.</title>
        <authorList>
            <person name="Gilroy R."/>
            <person name="Ravi A."/>
            <person name="Getino M."/>
            <person name="Pursley I."/>
            <person name="Horton D.L."/>
            <person name="Alikhan N.F."/>
            <person name="Baker D."/>
            <person name="Gharbi K."/>
            <person name="Hall N."/>
            <person name="Watson M."/>
            <person name="Adriaenssens E.M."/>
            <person name="Foster-Nyarko E."/>
            <person name="Jarju S."/>
            <person name="Secka A."/>
            <person name="Antonio M."/>
            <person name="Oren A."/>
            <person name="Chaudhuri R.R."/>
            <person name="La Ragione R."/>
            <person name="Hildebrand F."/>
            <person name="Pallen M.J."/>
        </authorList>
    </citation>
    <scope>NUCLEOTIDE SEQUENCE</scope>
    <source>
        <strain evidence="3">ChiHjej12B11-9795</strain>
    </source>
</reference>